<name>A0A0L0W6Z4_GOTPU</name>
<sequence length="236" mass="26088">MEDTKNSEIKNKKKNYLKIGIIIAIITAIILLMRHFGLFEYISIKNIQNLKNWINDFGILGPIVYIGLYVIACIFFLPGLPIGILAGLAFGSLWGAVWASIGSTIGATMAFIVGRYTARDMVEGLIEKNKNLKRIDDGVKQQGWRMLMITRLVPIFPFNVQNYVYGLTDIKLSTYILVSWICMLPGTIAITFMSGALASGEGNTGKTFAYLGAGAVLFVIVSLIPGWLKKKKNIDV</sequence>
<keyword evidence="5 6" id="KW-0472">Membrane</keyword>
<evidence type="ECO:0000256" key="3">
    <source>
        <dbReference type="ARBA" id="ARBA00022692"/>
    </source>
</evidence>
<feature type="transmembrane region" description="Helical" evidence="6">
    <location>
        <begin position="208"/>
        <end position="228"/>
    </location>
</feature>
<feature type="transmembrane region" description="Helical" evidence="6">
    <location>
        <begin position="175"/>
        <end position="196"/>
    </location>
</feature>
<comment type="caution">
    <text evidence="8">The sequence shown here is derived from an EMBL/GenBank/DDBJ whole genome shotgun (WGS) entry which is preliminary data.</text>
</comment>
<evidence type="ECO:0000256" key="4">
    <source>
        <dbReference type="ARBA" id="ARBA00022989"/>
    </source>
</evidence>
<comment type="similarity">
    <text evidence="6">Belongs to the TVP38/TMEM64 family.</text>
</comment>
<evidence type="ECO:0000256" key="6">
    <source>
        <dbReference type="RuleBase" id="RU366058"/>
    </source>
</evidence>
<keyword evidence="9" id="KW-1185">Reference proteome</keyword>
<dbReference type="EMBL" id="LGSS01000020">
    <property type="protein sequence ID" value="KNF07251.1"/>
    <property type="molecule type" value="Genomic_DNA"/>
</dbReference>
<reference evidence="9" key="1">
    <citation type="submission" date="2015-07" db="EMBL/GenBank/DDBJ databases">
        <title>Draft genome sequence of the purine-degrading Gottschalkia purinilyticum DSM 1384 (formerly Clostridium purinilyticum).</title>
        <authorList>
            <person name="Poehlein A."/>
            <person name="Schiel-Bengelsdorf B."/>
            <person name="Bengelsdorf F.R."/>
            <person name="Daniel R."/>
            <person name="Duerre P."/>
        </authorList>
    </citation>
    <scope>NUCLEOTIDE SEQUENCE [LARGE SCALE GENOMIC DNA]</scope>
    <source>
        <strain evidence="9">DSM 1384</strain>
    </source>
</reference>
<dbReference type="GO" id="GO:0005886">
    <property type="term" value="C:plasma membrane"/>
    <property type="evidence" value="ECO:0007669"/>
    <property type="project" value="UniProtKB-SubCell"/>
</dbReference>
<feature type="transmembrane region" description="Helical" evidence="6">
    <location>
        <begin position="84"/>
        <end position="113"/>
    </location>
</feature>
<evidence type="ECO:0000313" key="8">
    <source>
        <dbReference type="EMBL" id="KNF07251.1"/>
    </source>
</evidence>
<proteinExistence type="inferred from homology"/>
<evidence type="ECO:0000313" key="9">
    <source>
        <dbReference type="Proteomes" id="UP000037267"/>
    </source>
</evidence>
<feature type="domain" description="VTT" evidence="7">
    <location>
        <begin position="77"/>
        <end position="193"/>
    </location>
</feature>
<organism evidence="8 9">
    <name type="scientific">Gottschalkia purinilytica</name>
    <name type="common">Clostridium purinilyticum</name>
    <dbReference type="NCBI Taxonomy" id="1503"/>
    <lineage>
        <taxon>Bacteria</taxon>
        <taxon>Bacillati</taxon>
        <taxon>Bacillota</taxon>
        <taxon>Tissierellia</taxon>
        <taxon>Tissierellales</taxon>
        <taxon>Gottschalkiaceae</taxon>
        <taxon>Gottschalkia</taxon>
    </lineage>
</organism>
<dbReference type="PANTHER" id="PTHR12677:SF59">
    <property type="entry name" value="GOLGI APPARATUS MEMBRANE PROTEIN TVP38-RELATED"/>
    <property type="match status" value="1"/>
</dbReference>
<dbReference type="RefSeq" id="WP_200898610.1">
    <property type="nucleotide sequence ID" value="NZ_LGSS01000020.1"/>
</dbReference>
<dbReference type="InterPro" id="IPR015414">
    <property type="entry name" value="TMEM64"/>
</dbReference>
<accession>A0A0L0W6Z4</accession>
<dbReference type="STRING" id="1503.CLPU_20c00270"/>
<feature type="transmembrane region" description="Helical" evidence="6">
    <location>
        <begin position="57"/>
        <end position="78"/>
    </location>
</feature>
<evidence type="ECO:0000256" key="5">
    <source>
        <dbReference type="ARBA" id="ARBA00023136"/>
    </source>
</evidence>
<gene>
    <name evidence="8" type="ORF">CLPU_20c00270</name>
</gene>
<comment type="subcellular location">
    <subcellularLocation>
        <location evidence="1 6">Cell membrane</location>
        <topology evidence="1 6">Multi-pass membrane protein</topology>
    </subcellularLocation>
</comment>
<evidence type="ECO:0000256" key="1">
    <source>
        <dbReference type="ARBA" id="ARBA00004651"/>
    </source>
</evidence>
<evidence type="ECO:0000259" key="7">
    <source>
        <dbReference type="Pfam" id="PF09335"/>
    </source>
</evidence>
<protein>
    <recommendedName>
        <fullName evidence="6">TVP38/TMEM64 family membrane protein</fullName>
    </recommendedName>
</protein>
<dbReference type="PANTHER" id="PTHR12677">
    <property type="entry name" value="GOLGI APPARATUS MEMBRANE PROTEIN TVP38-RELATED"/>
    <property type="match status" value="1"/>
</dbReference>
<keyword evidence="2 6" id="KW-1003">Cell membrane</keyword>
<dbReference type="Pfam" id="PF09335">
    <property type="entry name" value="VTT_dom"/>
    <property type="match status" value="1"/>
</dbReference>
<keyword evidence="3 6" id="KW-0812">Transmembrane</keyword>
<feature type="transmembrane region" description="Helical" evidence="6">
    <location>
        <begin position="16"/>
        <end position="36"/>
    </location>
</feature>
<dbReference type="Proteomes" id="UP000037267">
    <property type="component" value="Unassembled WGS sequence"/>
</dbReference>
<keyword evidence="4 6" id="KW-1133">Transmembrane helix</keyword>
<evidence type="ECO:0000256" key="2">
    <source>
        <dbReference type="ARBA" id="ARBA00022475"/>
    </source>
</evidence>
<dbReference type="InterPro" id="IPR032816">
    <property type="entry name" value="VTT_dom"/>
</dbReference>
<dbReference type="AlphaFoldDB" id="A0A0L0W6Z4"/>